<gene>
    <name evidence="3" type="ORF">LO55_3345</name>
</gene>
<proteinExistence type="predicted"/>
<accession>A0A1S2NE78</accession>
<comment type="caution">
    <text evidence="3">The sequence shown here is derived from an EMBL/GenBank/DDBJ whole genome shotgun (WGS) entry which is preliminary data.</text>
</comment>
<organism evidence="3 4">
    <name type="scientific">Massilia timonae</name>
    <dbReference type="NCBI Taxonomy" id="47229"/>
    <lineage>
        <taxon>Bacteria</taxon>
        <taxon>Pseudomonadati</taxon>
        <taxon>Pseudomonadota</taxon>
        <taxon>Betaproteobacteria</taxon>
        <taxon>Burkholderiales</taxon>
        <taxon>Oxalobacteraceae</taxon>
        <taxon>Telluria group</taxon>
        <taxon>Massilia</taxon>
    </lineage>
</organism>
<dbReference type="NCBIfam" id="TIGR02595">
    <property type="entry name" value="PEP_CTERM"/>
    <property type="match status" value="1"/>
</dbReference>
<keyword evidence="1" id="KW-0732">Signal</keyword>
<dbReference type="RefSeq" id="WP_229410160.1">
    <property type="nucleotide sequence ID" value="NZ_JRYB01000001.1"/>
</dbReference>
<reference evidence="3 4" key="1">
    <citation type="submission" date="2014-10" db="EMBL/GenBank/DDBJ databases">
        <authorList>
            <person name="Seo M.-J."/>
            <person name="Seok Y.J."/>
            <person name="Cha I.-T."/>
        </authorList>
    </citation>
    <scope>NUCLEOTIDE SEQUENCE [LARGE SCALE GENOMIC DNA]</scope>
    <source>
        <strain evidence="3 4">NEU</strain>
    </source>
</reference>
<evidence type="ECO:0000256" key="1">
    <source>
        <dbReference type="SAM" id="SignalP"/>
    </source>
</evidence>
<protein>
    <submittedName>
        <fullName evidence="3">PEP-CTERM-sorting domain protein</fullName>
    </submittedName>
</protein>
<dbReference type="AlphaFoldDB" id="A0A1S2NE78"/>
<dbReference type="EMBL" id="JRYB01000001">
    <property type="protein sequence ID" value="OIJ42974.1"/>
    <property type="molecule type" value="Genomic_DNA"/>
</dbReference>
<feature type="domain" description="Ice-binding protein C-terminal" evidence="2">
    <location>
        <begin position="183"/>
        <end position="204"/>
    </location>
</feature>
<dbReference type="Pfam" id="PF07589">
    <property type="entry name" value="PEP-CTERM"/>
    <property type="match status" value="1"/>
</dbReference>
<dbReference type="InterPro" id="IPR013424">
    <property type="entry name" value="Ice-binding_C"/>
</dbReference>
<evidence type="ECO:0000313" key="3">
    <source>
        <dbReference type="EMBL" id="OIJ42974.1"/>
    </source>
</evidence>
<feature type="signal peptide" evidence="1">
    <location>
        <begin position="1"/>
        <end position="20"/>
    </location>
</feature>
<sequence length="206" mass="22487">MIRKMMVVAAGLLGALPAWAGYVQYNFNGPLTGYFVQHDTDGSIADFRFGVPIQGVGRPFQMSLSPQWSEGSTRITAVSTHFLQDGPTNFSIYSDFGGDQTTWFGITFAYDPSGILYYTADYASSIYLARPEGSGFESFSGTHRGTVSRGTLEPAYEQWLDYNGGYQEHVSRIVPQYIGPNEVPEPASLALLGLGLAGLAASRRKR</sequence>
<feature type="chain" id="PRO_5013045876" evidence="1">
    <location>
        <begin position="21"/>
        <end position="206"/>
    </location>
</feature>
<evidence type="ECO:0000259" key="2">
    <source>
        <dbReference type="Pfam" id="PF07589"/>
    </source>
</evidence>
<evidence type="ECO:0000313" key="4">
    <source>
        <dbReference type="Proteomes" id="UP000180246"/>
    </source>
</evidence>
<name>A0A1S2NE78_9BURK</name>
<dbReference type="Proteomes" id="UP000180246">
    <property type="component" value="Unassembled WGS sequence"/>
</dbReference>